<dbReference type="InterPro" id="IPR005064">
    <property type="entry name" value="BUG"/>
</dbReference>
<accession>A0ABR4RAN6</accession>
<protein>
    <submittedName>
        <fullName evidence="3">Tripartite tricarboxylate transporter family receptor</fullName>
    </submittedName>
</protein>
<evidence type="ECO:0000256" key="2">
    <source>
        <dbReference type="SAM" id="SignalP"/>
    </source>
</evidence>
<dbReference type="PANTHER" id="PTHR42928:SF5">
    <property type="entry name" value="BLR1237 PROTEIN"/>
    <property type="match status" value="1"/>
</dbReference>
<feature type="chain" id="PRO_5045634953" evidence="2">
    <location>
        <begin position="37"/>
        <end position="338"/>
    </location>
</feature>
<dbReference type="PANTHER" id="PTHR42928">
    <property type="entry name" value="TRICARBOXYLATE-BINDING PROTEIN"/>
    <property type="match status" value="1"/>
</dbReference>
<comment type="caution">
    <text evidence="3">The sequence shown here is derived from an EMBL/GenBank/DDBJ whole genome shotgun (WGS) entry which is preliminary data.</text>
</comment>
<organism evidence="3 4">
    <name type="scientific">Bordetella bronchiseptica 00-P-2796</name>
    <dbReference type="NCBI Taxonomy" id="1331199"/>
    <lineage>
        <taxon>Bacteria</taxon>
        <taxon>Pseudomonadati</taxon>
        <taxon>Pseudomonadota</taxon>
        <taxon>Betaproteobacteria</taxon>
        <taxon>Burkholderiales</taxon>
        <taxon>Alcaligenaceae</taxon>
        <taxon>Bordetella</taxon>
    </lineage>
</organism>
<evidence type="ECO:0000313" key="3">
    <source>
        <dbReference type="EMBL" id="KCV32792.1"/>
    </source>
</evidence>
<name>A0ABR4RAN6_BORBO</name>
<dbReference type="PIRSF" id="PIRSF017082">
    <property type="entry name" value="YflP"/>
    <property type="match status" value="1"/>
</dbReference>
<dbReference type="Gene3D" id="3.40.190.150">
    <property type="entry name" value="Bordetella uptake gene, domain 1"/>
    <property type="match status" value="1"/>
</dbReference>
<dbReference type="InterPro" id="IPR042100">
    <property type="entry name" value="Bug_dom1"/>
</dbReference>
<feature type="signal peptide" evidence="2">
    <location>
        <begin position="1"/>
        <end position="36"/>
    </location>
</feature>
<reference evidence="3 4" key="1">
    <citation type="submission" date="2014-03" db="EMBL/GenBank/DDBJ databases">
        <title>Genome sequence of Bordetella bronchiseptica.</title>
        <authorList>
            <person name="Harvill E."/>
            <person name="Goodfield L.L."/>
            <person name="Ivanov Y.V."/>
            <person name="Meyer J.A."/>
            <person name="Muse S.J."/>
            <person name="Jacobs N."/>
            <person name="Bendor L."/>
            <person name="Smallridge W.E."/>
            <person name="Brinkac L.M."/>
            <person name="Sanka R."/>
            <person name="Kim M."/>
            <person name="Losada L."/>
        </authorList>
    </citation>
    <scope>NUCLEOTIDE SEQUENCE [LARGE SCALE GENOMIC DNA]</scope>
    <source>
        <strain evidence="3 4">00-P-2796</strain>
    </source>
</reference>
<dbReference type="CDD" id="cd07012">
    <property type="entry name" value="PBP2_Bug_TTT"/>
    <property type="match status" value="1"/>
</dbReference>
<comment type="similarity">
    <text evidence="1">Belongs to the UPF0065 (bug) family.</text>
</comment>
<dbReference type="EMBL" id="JGWH01000128">
    <property type="protein sequence ID" value="KCV32792.1"/>
    <property type="molecule type" value="Genomic_DNA"/>
</dbReference>
<sequence length="338" mass="35452">MEAGMKRTPGQWRACRAAVRALIAACMATLAAQAGAAGYPEHPVTVVVPYPPGGAADIFGRAIAHAMQPHLKQTVLVENRPGAGGNVGMTYVTRSKPDGYTLGLGTIGTQSINQFLYADMPYDPGRDLVPVALVSTTPNVLAVSARSPYRTLADVIEAARQRKDNKLTYASPGVGSSVHLTGAYFEAVAGISLLHVPFKGTSASLPAVAGGQVDLLFDNLPGALAQIKDGSLVRGIAITSAQRDPSVPDLPTFAEAGVAGFDVTAWFALYAPRGTPQPVVEQLVAAARQGLQAPELARQFGAMGARPGDKFGAQLGQFEQAERQKWGELIKQRGIRAQ</sequence>
<evidence type="ECO:0000313" key="4">
    <source>
        <dbReference type="Proteomes" id="UP000025756"/>
    </source>
</evidence>
<gene>
    <name evidence="3" type="ORF">L490_3855</name>
</gene>
<keyword evidence="3" id="KW-0675">Receptor</keyword>
<keyword evidence="2" id="KW-0732">Signal</keyword>
<dbReference type="Pfam" id="PF03401">
    <property type="entry name" value="TctC"/>
    <property type="match status" value="1"/>
</dbReference>
<dbReference type="SUPFAM" id="SSF53850">
    <property type="entry name" value="Periplasmic binding protein-like II"/>
    <property type="match status" value="1"/>
</dbReference>
<dbReference type="Gene3D" id="3.40.190.10">
    <property type="entry name" value="Periplasmic binding protein-like II"/>
    <property type="match status" value="1"/>
</dbReference>
<evidence type="ECO:0000256" key="1">
    <source>
        <dbReference type="ARBA" id="ARBA00006987"/>
    </source>
</evidence>
<keyword evidence="4" id="KW-1185">Reference proteome</keyword>
<proteinExistence type="inferred from homology"/>
<dbReference type="Proteomes" id="UP000025756">
    <property type="component" value="Unassembled WGS sequence"/>
</dbReference>